<evidence type="ECO:0000256" key="2">
    <source>
        <dbReference type="ARBA" id="ARBA00022857"/>
    </source>
</evidence>
<dbReference type="GO" id="GO:0032787">
    <property type="term" value="P:monocarboxylic acid metabolic process"/>
    <property type="evidence" value="ECO:0007669"/>
    <property type="project" value="UniProtKB-ARBA"/>
</dbReference>
<accession>A0A2Z4MJF9</accession>
<keyword evidence="4" id="KW-0684">Rhamnose metabolism</keyword>
<dbReference type="AlphaFoldDB" id="A0A2Z4MJF9"/>
<dbReference type="Gene3D" id="3.40.50.720">
    <property type="entry name" value="NAD(P)-binding Rossmann-like Domain"/>
    <property type="match status" value="1"/>
</dbReference>
<dbReference type="PROSITE" id="PS00061">
    <property type="entry name" value="ADH_SHORT"/>
    <property type="match status" value="1"/>
</dbReference>
<organism evidence="10 11">
    <name type="scientific">Brevibacillus brevis</name>
    <name type="common">Bacillus brevis</name>
    <dbReference type="NCBI Taxonomy" id="1393"/>
    <lineage>
        <taxon>Bacteria</taxon>
        <taxon>Bacillati</taxon>
        <taxon>Bacillota</taxon>
        <taxon>Bacilli</taxon>
        <taxon>Bacillales</taxon>
        <taxon>Paenibacillaceae</taxon>
        <taxon>Brevibacillus</taxon>
    </lineage>
</organism>
<dbReference type="PANTHER" id="PTHR42879:SF2">
    <property type="entry name" value="3-OXOACYL-[ACYL-CARRIER-PROTEIN] REDUCTASE FABG"/>
    <property type="match status" value="1"/>
</dbReference>
<evidence type="ECO:0000313" key="11">
    <source>
        <dbReference type="Proteomes" id="UP000036061"/>
    </source>
</evidence>
<comment type="pathway">
    <text evidence="7">Carbohydrate degradation; L-rhamnose degradation.</text>
</comment>
<evidence type="ECO:0000256" key="7">
    <source>
        <dbReference type="ARBA" id="ARBA00060619"/>
    </source>
</evidence>
<dbReference type="PRINTS" id="PR00080">
    <property type="entry name" value="SDRFAMILY"/>
</dbReference>
<sequence length="271" mass="28803">MTRFDLHGKKAIITGAGRGIGKALALGIAEAGAKVAVVSRTASDLQEVVSEIEAKGGVAFPVEADLTVSDAAERIVKQAVEGLGGVHILINNAGMNIRKKAHEVTEEEWDRVVDLNLKAAFFMSQAAGKYMCEQRYGRIVNIASVAGVVALRTGVAYGASKAGLIQMTRVLALEWSKFGVNVNAIAPWYFRTPLTESLLSDEAFVQEVLQRTPSGRIGDVEDLVGPAIFLSSDAASYISGQTISVDGGMSIYGFDKKRGIPSWECLIIGGD</sequence>
<dbReference type="EC" id="1.1.1.378" evidence="8"/>
<dbReference type="InterPro" id="IPR002347">
    <property type="entry name" value="SDR_fam"/>
</dbReference>
<name>A0A2Z4MJF9_BREBE</name>
<dbReference type="Proteomes" id="UP000036061">
    <property type="component" value="Chromosome"/>
</dbReference>
<dbReference type="SUPFAM" id="SSF51735">
    <property type="entry name" value="NAD(P)-binding Rossmann-fold domains"/>
    <property type="match status" value="1"/>
</dbReference>
<dbReference type="InterPro" id="IPR050259">
    <property type="entry name" value="SDR"/>
</dbReference>
<dbReference type="Pfam" id="PF13561">
    <property type="entry name" value="adh_short_C2"/>
    <property type="match status" value="1"/>
</dbReference>
<evidence type="ECO:0000256" key="8">
    <source>
        <dbReference type="ARBA" id="ARBA00067020"/>
    </source>
</evidence>
<comment type="catalytic activity">
    <reaction evidence="5">
        <text>L-rhamnofuranose + NADP(+) = L-rhamnono-1,4-lactone + NADPH + H(+)</text>
        <dbReference type="Rhea" id="RHEA:42668"/>
        <dbReference type="ChEBI" id="CHEBI:15378"/>
        <dbReference type="ChEBI" id="CHEBI:16935"/>
        <dbReference type="ChEBI" id="CHEBI:17937"/>
        <dbReference type="ChEBI" id="CHEBI:57783"/>
        <dbReference type="ChEBI" id="CHEBI:58349"/>
        <dbReference type="EC" id="1.1.1.378"/>
    </reaction>
    <physiologicalReaction direction="left-to-right" evidence="5">
        <dbReference type="Rhea" id="RHEA:42669"/>
    </physiologicalReaction>
</comment>
<protein>
    <recommendedName>
        <fullName evidence="9">L-rhamnose 1-dehydrogenase (NAD(P)(+))</fullName>
        <ecNumber evidence="8">1.1.1.378</ecNumber>
    </recommendedName>
</protein>
<evidence type="ECO:0000256" key="5">
    <source>
        <dbReference type="ARBA" id="ARBA00050510"/>
    </source>
</evidence>
<dbReference type="PANTHER" id="PTHR42879">
    <property type="entry name" value="3-OXOACYL-(ACYL-CARRIER-PROTEIN) REDUCTASE"/>
    <property type="match status" value="1"/>
</dbReference>
<evidence type="ECO:0000256" key="9">
    <source>
        <dbReference type="ARBA" id="ARBA00068170"/>
    </source>
</evidence>
<keyword evidence="3" id="KW-0560">Oxidoreductase</keyword>
<dbReference type="RefSeq" id="WP_048033313.1">
    <property type="nucleotide sequence ID" value="NZ_CP030117.1"/>
</dbReference>
<comment type="similarity">
    <text evidence="1">Belongs to the short-chain dehydrogenases/reductases (SDR) family.</text>
</comment>
<gene>
    <name evidence="10" type="ORF">AB432_017130</name>
</gene>
<keyword evidence="2" id="KW-0521">NADP</keyword>
<evidence type="ECO:0000256" key="6">
    <source>
        <dbReference type="ARBA" id="ARBA00052619"/>
    </source>
</evidence>
<dbReference type="PRINTS" id="PR00081">
    <property type="entry name" value="GDHRDH"/>
</dbReference>
<evidence type="ECO:0000256" key="1">
    <source>
        <dbReference type="ARBA" id="ARBA00006484"/>
    </source>
</evidence>
<dbReference type="NCBIfam" id="NF005559">
    <property type="entry name" value="PRK07231.1"/>
    <property type="match status" value="1"/>
</dbReference>
<dbReference type="InterPro" id="IPR020904">
    <property type="entry name" value="Sc_DH/Rdtase_CS"/>
</dbReference>
<evidence type="ECO:0000256" key="4">
    <source>
        <dbReference type="ARBA" id="ARBA00023308"/>
    </source>
</evidence>
<dbReference type="GO" id="GO:0016491">
    <property type="term" value="F:oxidoreductase activity"/>
    <property type="evidence" value="ECO:0007669"/>
    <property type="project" value="UniProtKB-KW"/>
</dbReference>
<dbReference type="EMBL" id="CP030117">
    <property type="protein sequence ID" value="AWX56655.1"/>
    <property type="molecule type" value="Genomic_DNA"/>
</dbReference>
<evidence type="ECO:0000313" key="10">
    <source>
        <dbReference type="EMBL" id="AWX56655.1"/>
    </source>
</evidence>
<comment type="catalytic activity">
    <reaction evidence="6">
        <text>L-rhamnofuranose + NAD(+) = L-rhamnono-1,4-lactone + NADH + H(+)</text>
        <dbReference type="Rhea" id="RHEA:12649"/>
        <dbReference type="ChEBI" id="CHEBI:15378"/>
        <dbReference type="ChEBI" id="CHEBI:16935"/>
        <dbReference type="ChEBI" id="CHEBI:17937"/>
        <dbReference type="ChEBI" id="CHEBI:57540"/>
        <dbReference type="ChEBI" id="CHEBI:57945"/>
        <dbReference type="EC" id="1.1.1.378"/>
    </reaction>
    <physiologicalReaction direction="left-to-right" evidence="6">
        <dbReference type="Rhea" id="RHEA:12650"/>
    </physiologicalReaction>
</comment>
<proteinExistence type="inferred from homology"/>
<dbReference type="FunFam" id="3.40.50.720:FF:000417">
    <property type="entry name" value="Glucose 1-dehydrogenase, putative"/>
    <property type="match status" value="1"/>
</dbReference>
<evidence type="ECO:0000256" key="3">
    <source>
        <dbReference type="ARBA" id="ARBA00023002"/>
    </source>
</evidence>
<reference evidence="10 11" key="1">
    <citation type="journal article" date="2015" name="Genome Announc.">
        <title>Draft Genome Sequence of Brevibacillus brevis DZQ7, a Plant Growth-Promoting Rhizobacterium with Broad-Spectrum Antimicrobial Activity.</title>
        <authorList>
            <person name="Hou Q."/>
            <person name="Wang C."/>
            <person name="Hou X."/>
            <person name="Xia Z."/>
            <person name="Ye J."/>
            <person name="Liu K."/>
            <person name="Liu H."/>
            <person name="Wang J."/>
            <person name="Guo H."/>
            <person name="Yu X."/>
            <person name="Yang Y."/>
            <person name="Du B."/>
            <person name="Ding Y."/>
        </authorList>
    </citation>
    <scope>NUCLEOTIDE SEQUENCE [LARGE SCALE GENOMIC DNA]</scope>
    <source>
        <strain evidence="10 11">DZQ7</strain>
    </source>
</reference>
<dbReference type="GO" id="GO:0019301">
    <property type="term" value="P:rhamnose catabolic process"/>
    <property type="evidence" value="ECO:0007669"/>
    <property type="project" value="UniProtKB-ARBA"/>
</dbReference>
<dbReference type="InterPro" id="IPR036291">
    <property type="entry name" value="NAD(P)-bd_dom_sf"/>
</dbReference>